<dbReference type="EMBL" id="SRYB01000018">
    <property type="protein sequence ID" value="TGY77947.1"/>
    <property type="molecule type" value="Genomic_DNA"/>
</dbReference>
<proteinExistence type="predicted"/>
<keyword evidence="1" id="KW-0418">Kinase</keyword>
<gene>
    <name evidence="1" type="ORF">E5331_12245</name>
</gene>
<keyword evidence="1" id="KW-0808">Transferase</keyword>
<comment type="caution">
    <text evidence="1">The sequence shown here is derived from an EMBL/GenBank/DDBJ whole genome shotgun (WGS) entry which is preliminary data.</text>
</comment>
<reference evidence="1" key="1">
    <citation type="submission" date="2019-04" db="EMBL/GenBank/DDBJ databases">
        <title>Microbes associate with the intestines of laboratory mice.</title>
        <authorList>
            <person name="Navarre W."/>
            <person name="Wong E."/>
            <person name="Huang K."/>
            <person name="Tropini C."/>
            <person name="Ng K."/>
            <person name="Yu B."/>
        </authorList>
    </citation>
    <scope>NUCLEOTIDE SEQUENCE</scope>
    <source>
        <strain evidence="1">NM04_E33</strain>
    </source>
</reference>
<sequence length="438" mass="48897">MKTKYLFRILLALIVSVFAASFLLPAENGGYVMTSMRVACGVAIVVTIVLHRAVIKHLESITNGFNLLKAQDFGSRLAHVGQYDTDVVIDMFNLIRSSLKEQRLHLREQNHFLDLLTNVSPMGIILLQTDRIISINPVGAAFLGFSTMEEALKVNLENIDTPLGRVLASLSSGEVRTVRLSDSMIFRCSRLSFMDDGFEHPFLLIEKLTEEVMKAERKSYGKVIRVIAHEVNNTIAGLDSLLAAIEMDNAAPSLDKSERDEVVATCRSRCRSLGKFISTFVEAVRIPDPVVSTRDLNECLRQWVIGLESLCRPRNITLRLELCESPLWLDFDSVLLEQVIINIVKNSAESISKDGEIIISTSDEEAGFTVIDNGRGISKECGEMLFSPFFTTKEEGHGIGLLFISEVLHKHGCRFSLTTDSDSLTRFKVYFPRDISNS</sequence>
<keyword evidence="2" id="KW-1185">Reference proteome</keyword>
<accession>A0AC61RJA3</accession>
<evidence type="ECO:0000313" key="1">
    <source>
        <dbReference type="EMBL" id="TGY77947.1"/>
    </source>
</evidence>
<organism evidence="1 2">
    <name type="scientific">Lepagella muris</name>
    <dbReference type="NCBI Taxonomy" id="3032870"/>
    <lineage>
        <taxon>Bacteria</taxon>
        <taxon>Pseudomonadati</taxon>
        <taxon>Bacteroidota</taxon>
        <taxon>Bacteroidia</taxon>
        <taxon>Bacteroidales</taxon>
        <taxon>Muribaculaceae</taxon>
        <taxon>Lepagella</taxon>
    </lineage>
</organism>
<evidence type="ECO:0000313" key="2">
    <source>
        <dbReference type="Proteomes" id="UP000306319"/>
    </source>
</evidence>
<name>A0AC61RJA3_9BACT</name>
<dbReference type="Proteomes" id="UP000306319">
    <property type="component" value="Unassembled WGS sequence"/>
</dbReference>
<protein>
    <submittedName>
        <fullName evidence="1">PAS domain-containing sensor histidine kinase</fullName>
    </submittedName>
</protein>